<name>A0A4Y2H3W4_ARAVE</name>
<proteinExistence type="predicted"/>
<evidence type="ECO:0000313" key="1">
    <source>
        <dbReference type="EMBL" id="GBM60333.1"/>
    </source>
</evidence>
<comment type="caution">
    <text evidence="1">The sequence shown here is derived from an EMBL/GenBank/DDBJ whole genome shotgun (WGS) entry which is preliminary data.</text>
</comment>
<keyword evidence="2" id="KW-1185">Reference proteome</keyword>
<gene>
    <name evidence="1" type="ORF">AVEN_108119_1</name>
</gene>
<evidence type="ECO:0000313" key="2">
    <source>
        <dbReference type="Proteomes" id="UP000499080"/>
    </source>
</evidence>
<protein>
    <submittedName>
        <fullName evidence="1">Uncharacterized protein</fullName>
    </submittedName>
</protein>
<organism evidence="1 2">
    <name type="scientific">Araneus ventricosus</name>
    <name type="common">Orbweaver spider</name>
    <name type="synonym">Epeira ventricosa</name>
    <dbReference type="NCBI Taxonomy" id="182803"/>
    <lineage>
        <taxon>Eukaryota</taxon>
        <taxon>Metazoa</taxon>
        <taxon>Ecdysozoa</taxon>
        <taxon>Arthropoda</taxon>
        <taxon>Chelicerata</taxon>
        <taxon>Arachnida</taxon>
        <taxon>Araneae</taxon>
        <taxon>Araneomorphae</taxon>
        <taxon>Entelegynae</taxon>
        <taxon>Araneoidea</taxon>
        <taxon>Araneidae</taxon>
        <taxon>Araneus</taxon>
    </lineage>
</organism>
<reference evidence="1 2" key="1">
    <citation type="journal article" date="2019" name="Sci. Rep.">
        <title>Orb-weaving spider Araneus ventricosus genome elucidates the spidroin gene catalogue.</title>
        <authorList>
            <person name="Kono N."/>
            <person name="Nakamura H."/>
            <person name="Ohtoshi R."/>
            <person name="Moran D.A.P."/>
            <person name="Shinohara A."/>
            <person name="Yoshida Y."/>
            <person name="Fujiwara M."/>
            <person name="Mori M."/>
            <person name="Tomita M."/>
            <person name="Arakawa K."/>
        </authorList>
    </citation>
    <scope>NUCLEOTIDE SEQUENCE [LARGE SCALE GENOMIC DNA]</scope>
</reference>
<dbReference type="AlphaFoldDB" id="A0A4Y2H3W4"/>
<accession>A0A4Y2H3W4</accession>
<sequence length="93" mass="10899">MLKLGQNQDLRCKLANPGSYGTSKERNRRPKIIVFKANRRRSIGLPQAKCLPRKSRYPAEYTLHYLHLQALMFFEQETKENPHALLHVHLSML</sequence>
<dbReference type="Proteomes" id="UP000499080">
    <property type="component" value="Unassembled WGS sequence"/>
</dbReference>
<dbReference type="EMBL" id="BGPR01001719">
    <property type="protein sequence ID" value="GBM60333.1"/>
    <property type="molecule type" value="Genomic_DNA"/>
</dbReference>